<organism evidence="2 3">
    <name type="scientific">Amycolatopsis japonica</name>
    <dbReference type="NCBI Taxonomy" id="208439"/>
    <lineage>
        <taxon>Bacteria</taxon>
        <taxon>Bacillati</taxon>
        <taxon>Actinomycetota</taxon>
        <taxon>Actinomycetes</taxon>
        <taxon>Pseudonocardiales</taxon>
        <taxon>Pseudonocardiaceae</taxon>
        <taxon>Amycolatopsis</taxon>
        <taxon>Amycolatopsis japonica group</taxon>
    </lineage>
</organism>
<dbReference type="AlphaFoldDB" id="A0A075UJV2"/>
<protein>
    <submittedName>
        <fullName evidence="2">Uncharacterized protein</fullName>
    </submittedName>
</protein>
<dbReference type="STRING" id="208439.AJAP_07395"/>
<feature type="region of interest" description="Disordered" evidence="1">
    <location>
        <begin position="174"/>
        <end position="202"/>
    </location>
</feature>
<dbReference type="eggNOG" id="ENOG502ZE8E">
    <property type="taxonomic scope" value="Bacteria"/>
</dbReference>
<accession>A0A075UJV2</accession>
<dbReference type="EMBL" id="CP008953">
    <property type="protein sequence ID" value="AIG74392.1"/>
    <property type="molecule type" value="Genomic_DNA"/>
</dbReference>
<evidence type="ECO:0000313" key="3">
    <source>
        <dbReference type="Proteomes" id="UP000028492"/>
    </source>
</evidence>
<dbReference type="Proteomes" id="UP000028492">
    <property type="component" value="Chromosome"/>
</dbReference>
<proteinExistence type="predicted"/>
<evidence type="ECO:0000256" key="1">
    <source>
        <dbReference type="SAM" id="MobiDB-lite"/>
    </source>
</evidence>
<reference evidence="2 3" key="1">
    <citation type="journal article" date="2014" name="J. Biotechnol.">
        <title>Complete genome sequence of the actinobacterium Amycolatopsis japonica MG417-CF17(T) (=DSM 44213T) producing (S,S)-N,N'-ethylenediaminedisuccinic acid.</title>
        <authorList>
            <person name="Stegmann E."/>
            <person name="Albersmeier A."/>
            <person name="Spohn M."/>
            <person name="Gert H."/>
            <person name="Weber T."/>
            <person name="Wohlleben W."/>
            <person name="Kalinowski J."/>
            <person name="Ruckert C."/>
        </authorList>
    </citation>
    <scope>NUCLEOTIDE SEQUENCE [LARGE SCALE GENOMIC DNA]</scope>
    <source>
        <strain evidence="3">MG417-CF17 (DSM 44213)</strain>
    </source>
</reference>
<name>A0A075UJV2_9PSEU</name>
<gene>
    <name evidence="2" type="ORF">AJAP_07395</name>
</gene>
<evidence type="ECO:0000313" key="2">
    <source>
        <dbReference type="EMBL" id="AIG74392.1"/>
    </source>
</evidence>
<sequence>MAIRISLGPYETRQNDPLGRSHVGYFPRMSEAEAWEAGRGLWKISRDRLARQQFVLITGEGMVRAVAEITGTTILAGRTALEGQLLAAGHPIRDAYFDKPDPIVTESQNPVAYGGLPEELELLARPCGCGCGAIGRRDFLPGHDVRAIQARVRANFHSPLEFIRWVDAQLGTNASTPSEEISEPAIDNPAEARHETSRAADNDFDTTERAIVEAVQEIVAQCWLVFDSVGWARLAEAAGRHGQPMTSRAKLAHGLAGVFGENAPNLVRDRRGAWVYTVTDLWAAVNTWRASRGLNDPLEYCYSRRETKAFIALLHQALNVRHGLDTSSKGRLLASLRENDVTIPTALRSSFADVLRRYQDDVLTWLRLGPGTPEALPGEAPGERTAVSPDSSAP</sequence>
<dbReference type="HOGENOM" id="CLU_699496_0_0_11"/>
<dbReference type="KEGG" id="aja:AJAP_07395"/>
<feature type="compositionally biased region" description="Basic and acidic residues" evidence="1">
    <location>
        <begin position="190"/>
        <end position="202"/>
    </location>
</feature>
<keyword evidence="3" id="KW-1185">Reference proteome</keyword>
<feature type="region of interest" description="Disordered" evidence="1">
    <location>
        <begin position="373"/>
        <end position="394"/>
    </location>
</feature>